<dbReference type="PANTHER" id="PTHR10805">
    <property type="entry name" value="COATOMER SUBUNIT EPSILON"/>
    <property type="match status" value="1"/>
</dbReference>
<evidence type="ECO:0000256" key="7">
    <source>
        <dbReference type="ARBA" id="ARBA00022927"/>
    </source>
</evidence>
<dbReference type="GO" id="GO:0030126">
    <property type="term" value="C:COPI vesicle coat"/>
    <property type="evidence" value="ECO:0007669"/>
    <property type="project" value="TreeGrafter"/>
</dbReference>
<gene>
    <name evidence="11" type="ORF">CXG81DRAFT_17272</name>
</gene>
<dbReference type="Pfam" id="PF04733">
    <property type="entry name" value="Coatomer_E"/>
    <property type="match status" value="1"/>
</dbReference>
<keyword evidence="4" id="KW-0813">Transport</keyword>
<dbReference type="EMBL" id="ML014128">
    <property type="protein sequence ID" value="RKP03106.1"/>
    <property type="molecule type" value="Genomic_DNA"/>
</dbReference>
<dbReference type="GO" id="GO:0006888">
    <property type="term" value="P:endoplasmic reticulum to Golgi vesicle-mediated transport"/>
    <property type="evidence" value="ECO:0007669"/>
    <property type="project" value="TreeGrafter"/>
</dbReference>
<dbReference type="GO" id="GO:0006890">
    <property type="term" value="P:retrograde vesicle-mediated transport, Golgi to endoplasmic reticulum"/>
    <property type="evidence" value="ECO:0007669"/>
    <property type="project" value="InterPro"/>
</dbReference>
<dbReference type="GO" id="GO:0006891">
    <property type="term" value="P:intra-Golgi vesicle-mediated transport"/>
    <property type="evidence" value="ECO:0007669"/>
    <property type="project" value="TreeGrafter"/>
</dbReference>
<keyword evidence="9" id="KW-0472">Membrane</keyword>
<comment type="similarity">
    <text evidence="3">Belongs to the COPE family.</text>
</comment>
<evidence type="ECO:0008006" key="13">
    <source>
        <dbReference type="Google" id="ProtNLM"/>
    </source>
</evidence>
<keyword evidence="5" id="KW-0963">Cytoplasm</keyword>
<keyword evidence="12" id="KW-1185">Reference proteome</keyword>
<evidence type="ECO:0000256" key="2">
    <source>
        <dbReference type="ARBA" id="ARBA00004347"/>
    </source>
</evidence>
<dbReference type="GO" id="GO:0015031">
    <property type="term" value="P:protein transport"/>
    <property type="evidence" value="ECO:0007669"/>
    <property type="project" value="UniProtKB-KW"/>
</dbReference>
<dbReference type="AlphaFoldDB" id="A0A4P9XCE9"/>
<evidence type="ECO:0000256" key="3">
    <source>
        <dbReference type="ARBA" id="ARBA00008827"/>
    </source>
</evidence>
<evidence type="ECO:0000256" key="4">
    <source>
        <dbReference type="ARBA" id="ARBA00022448"/>
    </source>
</evidence>
<keyword evidence="7" id="KW-0653">Protein transport</keyword>
<dbReference type="InterPro" id="IPR011990">
    <property type="entry name" value="TPR-like_helical_dom_sf"/>
</dbReference>
<dbReference type="STRING" id="1555241.A0A4P9XCE9"/>
<proteinExistence type="inferred from homology"/>
<protein>
    <recommendedName>
        <fullName evidence="13">Coatomer subunit epsilon</fullName>
    </recommendedName>
</protein>
<evidence type="ECO:0000256" key="1">
    <source>
        <dbReference type="ARBA" id="ARBA00004255"/>
    </source>
</evidence>
<evidence type="ECO:0000256" key="5">
    <source>
        <dbReference type="ARBA" id="ARBA00022490"/>
    </source>
</evidence>
<sequence>MSDDRIESAVLRVRNRLATGGYGACAELAAATLSHAPAEATATASATAALRTAQIQAAIGAGADAVLRVAHERVDAAAVGPDAAAALTAWRAVAQVLADTPVTASLPSLDSAASVPAAAAAAWATVAYLQGDEAAAWTLAHAHPKHLECVSIAIHLLLLRNRLDRATALVDASRSLFDDATAAQLFETWTQLVAGRRETLRDASYVYDELVASNVASPKLLTGKALCRLLAGDRMAAASILRDARRELMGPSMAAREEADLLANAAAVALIAGHPDAETLEAEGQRVVPDEASALQYEQMLRQREPTHPYIADLDAKSNAFDRLADRFAAAIPV</sequence>
<organism evidence="11 12">
    <name type="scientific">Caulochytrium protostelioides</name>
    <dbReference type="NCBI Taxonomy" id="1555241"/>
    <lineage>
        <taxon>Eukaryota</taxon>
        <taxon>Fungi</taxon>
        <taxon>Fungi incertae sedis</taxon>
        <taxon>Chytridiomycota</taxon>
        <taxon>Chytridiomycota incertae sedis</taxon>
        <taxon>Chytridiomycetes</taxon>
        <taxon>Caulochytriales</taxon>
        <taxon>Caulochytriaceae</taxon>
        <taxon>Caulochytrium</taxon>
    </lineage>
</organism>
<keyword evidence="10" id="KW-0968">Cytoplasmic vesicle</keyword>
<evidence type="ECO:0000256" key="9">
    <source>
        <dbReference type="ARBA" id="ARBA00023136"/>
    </source>
</evidence>
<dbReference type="OrthoDB" id="310217at2759"/>
<evidence type="ECO:0000256" key="6">
    <source>
        <dbReference type="ARBA" id="ARBA00022892"/>
    </source>
</evidence>
<dbReference type="GO" id="GO:0005198">
    <property type="term" value="F:structural molecule activity"/>
    <property type="evidence" value="ECO:0007669"/>
    <property type="project" value="InterPro"/>
</dbReference>
<dbReference type="PANTHER" id="PTHR10805:SF0">
    <property type="entry name" value="COATOMER SUBUNIT EPSILON"/>
    <property type="match status" value="1"/>
</dbReference>
<name>A0A4P9XCE9_9FUNG</name>
<accession>A0A4P9XCE9</accession>
<keyword evidence="6" id="KW-0931">ER-Golgi transport</keyword>
<comment type="subcellular location">
    <subcellularLocation>
        <location evidence="2">Cytoplasmic vesicle</location>
        <location evidence="2">COPI-coated vesicle membrane</location>
        <topology evidence="2">Peripheral membrane protein</topology>
        <orientation evidence="2">Cytoplasmic side</orientation>
    </subcellularLocation>
    <subcellularLocation>
        <location evidence="1">Golgi apparatus membrane</location>
        <topology evidence="1">Peripheral membrane protein</topology>
        <orientation evidence="1">Cytoplasmic side</orientation>
    </subcellularLocation>
</comment>
<evidence type="ECO:0000313" key="11">
    <source>
        <dbReference type="EMBL" id="RKP03106.1"/>
    </source>
</evidence>
<dbReference type="GO" id="GO:0000139">
    <property type="term" value="C:Golgi membrane"/>
    <property type="evidence" value="ECO:0007669"/>
    <property type="project" value="UniProtKB-SubCell"/>
</dbReference>
<evidence type="ECO:0000256" key="8">
    <source>
        <dbReference type="ARBA" id="ARBA00023034"/>
    </source>
</evidence>
<dbReference type="Gene3D" id="1.25.40.10">
    <property type="entry name" value="Tetratricopeptide repeat domain"/>
    <property type="match status" value="1"/>
</dbReference>
<reference evidence="12" key="1">
    <citation type="journal article" date="2018" name="Nat. Microbiol.">
        <title>Leveraging single-cell genomics to expand the fungal tree of life.</title>
        <authorList>
            <person name="Ahrendt S.R."/>
            <person name="Quandt C.A."/>
            <person name="Ciobanu D."/>
            <person name="Clum A."/>
            <person name="Salamov A."/>
            <person name="Andreopoulos B."/>
            <person name="Cheng J.F."/>
            <person name="Woyke T."/>
            <person name="Pelin A."/>
            <person name="Henrissat B."/>
            <person name="Reynolds N.K."/>
            <person name="Benny G.L."/>
            <person name="Smith M.E."/>
            <person name="James T.Y."/>
            <person name="Grigoriev I.V."/>
        </authorList>
    </citation>
    <scope>NUCLEOTIDE SEQUENCE [LARGE SCALE GENOMIC DNA]</scope>
    <source>
        <strain evidence="12">ATCC 52028</strain>
    </source>
</reference>
<dbReference type="Proteomes" id="UP000274922">
    <property type="component" value="Unassembled WGS sequence"/>
</dbReference>
<dbReference type="InterPro" id="IPR006822">
    <property type="entry name" value="Coatomer_esu"/>
</dbReference>
<evidence type="ECO:0000256" key="10">
    <source>
        <dbReference type="ARBA" id="ARBA00023329"/>
    </source>
</evidence>
<keyword evidence="8" id="KW-0333">Golgi apparatus</keyword>
<evidence type="ECO:0000313" key="12">
    <source>
        <dbReference type="Proteomes" id="UP000274922"/>
    </source>
</evidence>